<dbReference type="Pfam" id="PF03000">
    <property type="entry name" value="NPH3"/>
    <property type="match status" value="1"/>
</dbReference>
<sequence length="252" mass="27948">MTTMKCHGVRPESIGASLVNYAQNELTKKSSLWNPSGQTKIVFLSTEHECLVVETIVSLLPVEELAVPISFLFGLLRSAVMLDCSIACRLDLERRIGSQFDIATLDDLLIPSFRHAGDTLFDVDTVQRILVKFSQQEDSEDDIYDVSVFGSDSPHSPSQSALFKVSKLVDNYLAEIAPDANLKLAKFIAIAEALPTHARTIHDGLYRAIDIYLKAHQDLPDADKKMLSKLIDFQKLSQEAGAHKTNDFPSNL</sequence>
<comment type="caution">
    <text evidence="4">The sequence shown here is derived from an EMBL/GenBank/DDBJ whole genome shotgun (WGS) entry which is preliminary data.</text>
</comment>
<evidence type="ECO:0000256" key="2">
    <source>
        <dbReference type="PROSITE-ProRule" id="PRU00982"/>
    </source>
</evidence>
<dbReference type="InterPro" id="IPR043454">
    <property type="entry name" value="NPH3/RPT2-like"/>
</dbReference>
<evidence type="ECO:0000313" key="5">
    <source>
        <dbReference type="Proteomes" id="UP000436088"/>
    </source>
</evidence>
<feature type="domain" description="NPH3" evidence="3">
    <location>
        <begin position="1"/>
        <end position="252"/>
    </location>
</feature>
<keyword evidence="5" id="KW-1185">Reference proteome</keyword>
<dbReference type="PROSITE" id="PS51649">
    <property type="entry name" value="NPH3"/>
    <property type="match status" value="1"/>
</dbReference>
<gene>
    <name evidence="4" type="ORF">F3Y22_tig00111309pilonHSYRG00036</name>
</gene>
<evidence type="ECO:0000259" key="3">
    <source>
        <dbReference type="PROSITE" id="PS51649"/>
    </source>
</evidence>
<dbReference type="UniPathway" id="UPA00143"/>
<reference evidence="4" key="1">
    <citation type="submission" date="2019-09" db="EMBL/GenBank/DDBJ databases">
        <title>Draft genome information of white flower Hibiscus syriacus.</title>
        <authorList>
            <person name="Kim Y.-M."/>
        </authorList>
    </citation>
    <scope>NUCLEOTIDE SEQUENCE [LARGE SCALE GENOMIC DNA]</scope>
    <source>
        <strain evidence="4">YM2019G1</strain>
    </source>
</reference>
<dbReference type="InterPro" id="IPR027356">
    <property type="entry name" value="NPH3_dom"/>
</dbReference>
<dbReference type="EMBL" id="VEPZ02001301">
    <property type="protein sequence ID" value="KAE8681731.1"/>
    <property type="molecule type" value="Genomic_DNA"/>
</dbReference>
<dbReference type="AlphaFoldDB" id="A0A6A2YQQ6"/>
<dbReference type="GO" id="GO:0016567">
    <property type="term" value="P:protein ubiquitination"/>
    <property type="evidence" value="ECO:0007669"/>
    <property type="project" value="UniProtKB-UniPathway"/>
</dbReference>
<name>A0A6A2YQQ6_HIBSY</name>
<dbReference type="Proteomes" id="UP000436088">
    <property type="component" value="Unassembled WGS sequence"/>
</dbReference>
<evidence type="ECO:0000256" key="1">
    <source>
        <dbReference type="ARBA" id="ARBA00022786"/>
    </source>
</evidence>
<proteinExistence type="inferred from homology"/>
<keyword evidence="1" id="KW-0833">Ubl conjugation pathway</keyword>
<protein>
    <submittedName>
        <fullName evidence="4">BTB/POZ domain-containing protein</fullName>
    </submittedName>
</protein>
<comment type="similarity">
    <text evidence="2">Belongs to the NPH3 family.</text>
</comment>
<organism evidence="4 5">
    <name type="scientific">Hibiscus syriacus</name>
    <name type="common">Rose of Sharon</name>
    <dbReference type="NCBI Taxonomy" id="106335"/>
    <lineage>
        <taxon>Eukaryota</taxon>
        <taxon>Viridiplantae</taxon>
        <taxon>Streptophyta</taxon>
        <taxon>Embryophyta</taxon>
        <taxon>Tracheophyta</taxon>
        <taxon>Spermatophyta</taxon>
        <taxon>Magnoliopsida</taxon>
        <taxon>eudicotyledons</taxon>
        <taxon>Gunneridae</taxon>
        <taxon>Pentapetalae</taxon>
        <taxon>rosids</taxon>
        <taxon>malvids</taxon>
        <taxon>Malvales</taxon>
        <taxon>Malvaceae</taxon>
        <taxon>Malvoideae</taxon>
        <taxon>Hibiscus</taxon>
    </lineage>
</organism>
<evidence type="ECO:0000313" key="4">
    <source>
        <dbReference type="EMBL" id="KAE8681731.1"/>
    </source>
</evidence>
<accession>A0A6A2YQQ6</accession>
<dbReference type="PANTHER" id="PTHR32370">
    <property type="entry name" value="OS12G0117600 PROTEIN"/>
    <property type="match status" value="1"/>
</dbReference>